<feature type="compositionally biased region" description="Basic and acidic residues" evidence="1">
    <location>
        <begin position="135"/>
        <end position="145"/>
    </location>
</feature>
<comment type="caution">
    <text evidence="2">The sequence shown here is derived from an EMBL/GenBank/DDBJ whole genome shotgun (WGS) entry which is preliminary data.</text>
</comment>
<evidence type="ECO:0000313" key="3">
    <source>
        <dbReference type="Proteomes" id="UP001632038"/>
    </source>
</evidence>
<sequence>MYNPKNTEHNKSTPPLMMSPRISFSNDFAESQAHQIRAAAAAYRDAPVSPDFEFSVSNYSMMSADELFFKGRLLPLKENCSSSSSSTKTTTLRDELLQNDNNEDEVSFASRPPKNPAANRWRGFLGLRKSHIGSKKSDKPQRQDDVQMQCTKNSEDFVD</sequence>
<keyword evidence="3" id="KW-1185">Reference proteome</keyword>
<evidence type="ECO:0000256" key="1">
    <source>
        <dbReference type="SAM" id="MobiDB-lite"/>
    </source>
</evidence>
<feature type="compositionally biased region" description="Low complexity" evidence="1">
    <location>
        <begin position="81"/>
        <end position="90"/>
    </location>
</feature>
<feature type="compositionally biased region" description="Basic and acidic residues" evidence="1">
    <location>
        <begin position="1"/>
        <end position="11"/>
    </location>
</feature>
<dbReference type="EMBL" id="JAVIJP010000013">
    <property type="protein sequence ID" value="KAL3646276.1"/>
    <property type="molecule type" value="Genomic_DNA"/>
</dbReference>
<feature type="region of interest" description="Disordered" evidence="1">
    <location>
        <begin position="79"/>
        <end position="159"/>
    </location>
</feature>
<protein>
    <submittedName>
        <fullName evidence="2">Uncharacterized protein</fullName>
    </submittedName>
</protein>
<reference evidence="3" key="1">
    <citation type="journal article" date="2024" name="IScience">
        <title>Strigolactones Initiate the Formation of Haustorium-like Structures in Castilleja.</title>
        <authorList>
            <person name="Buerger M."/>
            <person name="Peterson D."/>
            <person name="Chory J."/>
        </authorList>
    </citation>
    <scope>NUCLEOTIDE SEQUENCE [LARGE SCALE GENOMIC DNA]</scope>
</reference>
<gene>
    <name evidence="2" type="ORF">CASFOL_011456</name>
</gene>
<dbReference type="PANTHER" id="PTHR31722:SF62">
    <property type="entry name" value="EMB|CAB62433.1"/>
    <property type="match status" value="1"/>
</dbReference>
<name>A0ABD3DWW8_9LAMI</name>
<organism evidence="2 3">
    <name type="scientific">Castilleja foliolosa</name>
    <dbReference type="NCBI Taxonomy" id="1961234"/>
    <lineage>
        <taxon>Eukaryota</taxon>
        <taxon>Viridiplantae</taxon>
        <taxon>Streptophyta</taxon>
        <taxon>Embryophyta</taxon>
        <taxon>Tracheophyta</taxon>
        <taxon>Spermatophyta</taxon>
        <taxon>Magnoliopsida</taxon>
        <taxon>eudicotyledons</taxon>
        <taxon>Gunneridae</taxon>
        <taxon>Pentapetalae</taxon>
        <taxon>asterids</taxon>
        <taxon>lamiids</taxon>
        <taxon>Lamiales</taxon>
        <taxon>Orobanchaceae</taxon>
        <taxon>Pedicularideae</taxon>
        <taxon>Castillejinae</taxon>
        <taxon>Castilleja</taxon>
    </lineage>
</organism>
<dbReference type="Proteomes" id="UP001632038">
    <property type="component" value="Unassembled WGS sequence"/>
</dbReference>
<dbReference type="PANTHER" id="PTHR31722">
    <property type="entry name" value="OS06G0675200 PROTEIN"/>
    <property type="match status" value="1"/>
</dbReference>
<dbReference type="AlphaFoldDB" id="A0ABD3DWW8"/>
<evidence type="ECO:0000313" key="2">
    <source>
        <dbReference type="EMBL" id="KAL3646276.1"/>
    </source>
</evidence>
<proteinExistence type="predicted"/>
<feature type="region of interest" description="Disordered" evidence="1">
    <location>
        <begin position="1"/>
        <end position="20"/>
    </location>
</feature>
<accession>A0ABD3DWW8</accession>